<feature type="chain" id="PRO_5037606652" evidence="2">
    <location>
        <begin position="22"/>
        <end position="358"/>
    </location>
</feature>
<dbReference type="RefSeq" id="WP_212609550.1">
    <property type="nucleotide sequence ID" value="NZ_CP073910.1"/>
</dbReference>
<protein>
    <submittedName>
        <fullName evidence="3">Uncharacterized protein</fullName>
    </submittedName>
</protein>
<dbReference type="EMBL" id="CP073910">
    <property type="protein sequence ID" value="QUT06096.1"/>
    <property type="molecule type" value="Genomic_DNA"/>
</dbReference>
<proteinExistence type="predicted"/>
<evidence type="ECO:0000313" key="4">
    <source>
        <dbReference type="Proteomes" id="UP000681425"/>
    </source>
</evidence>
<evidence type="ECO:0000256" key="2">
    <source>
        <dbReference type="SAM" id="SignalP"/>
    </source>
</evidence>
<keyword evidence="2" id="KW-0732">Signal</keyword>
<feature type="signal peptide" evidence="2">
    <location>
        <begin position="1"/>
        <end position="21"/>
    </location>
</feature>
<sequence>MRLPLFLSALICAIAAVPAWADEGEIPPEIYGNYAPAGDCAKQPRVTVSKGGVFLDTAAGKSGPLPVSVCYSCAGGARYEGIQRWVYVKYGKDKWGGDNMPVILMFNAEEKKGSVLVEHDNTLKTPIGAAMSQVVQTRSLKICRAGAGGAGAAAAPAAPAPAAKTPPAAGKPVTPPLTAAPASPAQGLAGALGALLRPATLPANSFYDWRQLETAPFVTWAALPPQMLDKPMSNGEFFRRAGIATVKGQQIKVLAGGARTMVMNLYFRNDGPPVGEAALLSALREKGHAVVPVRCARLRTMPAPKWYRLSGPGKQPALLWFAPARGQQQPWEGMSLQLDGKLPPMTPQEAAVYTDRCQ</sequence>
<feature type="region of interest" description="Disordered" evidence="1">
    <location>
        <begin position="154"/>
        <end position="182"/>
    </location>
</feature>
<dbReference type="Proteomes" id="UP000681425">
    <property type="component" value="Chromosome"/>
</dbReference>
<keyword evidence="4" id="KW-1185">Reference proteome</keyword>
<evidence type="ECO:0000256" key="1">
    <source>
        <dbReference type="SAM" id="MobiDB-lite"/>
    </source>
</evidence>
<dbReference type="AlphaFoldDB" id="A0A975K7A0"/>
<reference evidence="3" key="1">
    <citation type="submission" date="2021-04" db="EMBL/GenBank/DDBJ databases">
        <title>Isolation of p-tert-butylphenol degrading bacteria Sphingobium phenoxybenzoativorans Tas13 from active sludge.</title>
        <authorList>
            <person name="Li Y."/>
        </authorList>
    </citation>
    <scope>NUCLEOTIDE SEQUENCE</scope>
    <source>
        <strain evidence="3">Tas13</strain>
    </source>
</reference>
<accession>A0A975K7A0</accession>
<dbReference type="KEGG" id="spph:KFK14_00945"/>
<evidence type="ECO:0000313" key="3">
    <source>
        <dbReference type="EMBL" id="QUT06096.1"/>
    </source>
</evidence>
<name>A0A975K7A0_9SPHN</name>
<gene>
    <name evidence="3" type="ORF">KFK14_00945</name>
</gene>
<organism evidence="3 4">
    <name type="scientific">Sphingobium phenoxybenzoativorans</name>
    <dbReference type="NCBI Taxonomy" id="1592790"/>
    <lineage>
        <taxon>Bacteria</taxon>
        <taxon>Pseudomonadati</taxon>
        <taxon>Pseudomonadota</taxon>
        <taxon>Alphaproteobacteria</taxon>
        <taxon>Sphingomonadales</taxon>
        <taxon>Sphingomonadaceae</taxon>
        <taxon>Sphingobium</taxon>
    </lineage>
</organism>